<protein>
    <submittedName>
        <fullName evidence="2">Uncharacterized protein</fullName>
    </submittedName>
</protein>
<gene>
    <name evidence="2" type="ORF">Vbra_3581</name>
</gene>
<feature type="region of interest" description="Disordered" evidence="1">
    <location>
        <begin position="42"/>
        <end position="69"/>
    </location>
</feature>
<dbReference type="EMBL" id="CDMY01000094">
    <property type="protein sequence ID" value="CEL92635.1"/>
    <property type="molecule type" value="Genomic_DNA"/>
</dbReference>
<keyword evidence="3" id="KW-1185">Reference proteome</keyword>
<evidence type="ECO:0000313" key="2">
    <source>
        <dbReference type="EMBL" id="CEL92635.1"/>
    </source>
</evidence>
<proteinExistence type="predicted"/>
<dbReference type="VEuPathDB" id="CryptoDB:Vbra_3581"/>
<evidence type="ECO:0000256" key="1">
    <source>
        <dbReference type="SAM" id="MobiDB-lite"/>
    </source>
</evidence>
<sequence length="77" mass="9008">MENKCQVRFGWVLGEKAQILSNFVTTSSKTMQFKAWPYFGPGEHRSRHESDGHQADRQTFSRRPHEVVHPLRPQLIC</sequence>
<name>A0A0G4EAJ2_VITBC</name>
<reference evidence="2 3" key="1">
    <citation type="submission" date="2014-11" db="EMBL/GenBank/DDBJ databases">
        <authorList>
            <person name="Zhu J."/>
            <person name="Qi W."/>
            <person name="Song R."/>
        </authorList>
    </citation>
    <scope>NUCLEOTIDE SEQUENCE [LARGE SCALE GENOMIC DNA]</scope>
</reference>
<dbReference type="AlphaFoldDB" id="A0A0G4EAJ2"/>
<evidence type="ECO:0000313" key="3">
    <source>
        <dbReference type="Proteomes" id="UP000041254"/>
    </source>
</evidence>
<organism evidence="2 3">
    <name type="scientific">Vitrella brassicaformis (strain CCMP3155)</name>
    <dbReference type="NCBI Taxonomy" id="1169540"/>
    <lineage>
        <taxon>Eukaryota</taxon>
        <taxon>Sar</taxon>
        <taxon>Alveolata</taxon>
        <taxon>Colpodellida</taxon>
        <taxon>Vitrellaceae</taxon>
        <taxon>Vitrella</taxon>
    </lineage>
</organism>
<feature type="compositionally biased region" description="Basic and acidic residues" evidence="1">
    <location>
        <begin position="42"/>
        <end position="56"/>
    </location>
</feature>
<dbReference type="Proteomes" id="UP000041254">
    <property type="component" value="Unassembled WGS sequence"/>
</dbReference>
<accession>A0A0G4EAJ2</accession>
<dbReference type="InParanoid" id="A0A0G4EAJ2"/>